<dbReference type="InterPro" id="IPR035093">
    <property type="entry name" value="RelE/ParE_toxin_dom_sf"/>
</dbReference>
<dbReference type="Pfam" id="PF05016">
    <property type="entry name" value="ParE_toxin"/>
    <property type="match status" value="1"/>
</dbReference>
<dbReference type="SUPFAM" id="SSF143011">
    <property type="entry name" value="RelE-like"/>
    <property type="match status" value="1"/>
</dbReference>
<dbReference type="Gene3D" id="3.30.2310.20">
    <property type="entry name" value="RelE-like"/>
    <property type="match status" value="1"/>
</dbReference>
<dbReference type="AlphaFoldDB" id="K2GEP7"/>
<keyword evidence="5" id="KW-1185">Reference proteome</keyword>
<dbReference type="PATRIC" id="fig|1230341.6.peg.1409"/>
<evidence type="ECO:0000256" key="2">
    <source>
        <dbReference type="ARBA" id="ARBA00022649"/>
    </source>
</evidence>
<dbReference type="InterPro" id="IPR007712">
    <property type="entry name" value="RelE/ParE_toxin"/>
</dbReference>
<evidence type="ECO:0000313" key="5">
    <source>
        <dbReference type="Proteomes" id="UP000011746"/>
    </source>
</evidence>
<reference evidence="3" key="3">
    <citation type="submission" date="2016-11" db="EMBL/GenBank/DDBJ databases">
        <title>Salimicrobium jeotgali MJ3, isolated from Myulchi jeot, a traditional Korean fermented seafood.</title>
        <authorList>
            <person name="Kim K.H."/>
            <person name="Jeon C.O."/>
            <person name="Jin H.M."/>
        </authorList>
    </citation>
    <scope>NUCLEOTIDE SEQUENCE</scope>
    <source>
        <strain evidence="3">MJ3</strain>
    </source>
</reference>
<evidence type="ECO:0000313" key="6">
    <source>
        <dbReference type="Proteomes" id="UP000092654"/>
    </source>
</evidence>
<dbReference type="RefSeq" id="WP_008587660.1">
    <property type="nucleotide sequence ID" value="NZ_AMPQ01000002.1"/>
</dbReference>
<evidence type="ECO:0000256" key="1">
    <source>
        <dbReference type="ARBA" id="ARBA00006226"/>
    </source>
</evidence>
<dbReference type="KEGG" id="sje:AAV35_006500"/>
<dbReference type="EMBL" id="AMPQ01000002">
    <property type="protein sequence ID" value="EKE32677.1"/>
    <property type="molecule type" value="Genomic_DNA"/>
</dbReference>
<keyword evidence="2" id="KW-1277">Toxin-antitoxin system</keyword>
<dbReference type="OrthoDB" id="9805098at2"/>
<dbReference type="PANTHER" id="PTHR35601:SF1">
    <property type="entry name" value="TOXIN RELE"/>
    <property type="match status" value="1"/>
</dbReference>
<evidence type="ECO:0000313" key="4">
    <source>
        <dbReference type="EMBL" id="EKE32677.1"/>
    </source>
</evidence>
<dbReference type="PANTHER" id="PTHR35601">
    <property type="entry name" value="TOXIN RELE"/>
    <property type="match status" value="1"/>
</dbReference>
<protein>
    <submittedName>
        <fullName evidence="3">Addiction module toxin RelE</fullName>
    </submittedName>
    <submittedName>
        <fullName evidence="4">Plasmid addiction system poison protein</fullName>
    </submittedName>
</protein>
<name>K2GEP7_9BACI</name>
<organism evidence="4 5">
    <name type="scientific">Salimicrobium jeotgali</name>
    <dbReference type="NCBI Taxonomy" id="1230341"/>
    <lineage>
        <taxon>Bacteria</taxon>
        <taxon>Bacillati</taxon>
        <taxon>Bacillota</taxon>
        <taxon>Bacilli</taxon>
        <taxon>Bacillales</taxon>
        <taxon>Bacillaceae</taxon>
        <taxon>Salimicrobium</taxon>
    </lineage>
</organism>
<reference evidence="6" key="2">
    <citation type="submission" date="2015-06" db="EMBL/GenBank/DDBJ databases">
        <title>Salimicrobium jeotgali MJ3, isolated from Myulchi jeot, a traditional Korean fermented seafood.</title>
        <authorList>
            <person name="Kim K.H."/>
            <person name="Jeon C.O."/>
            <person name="Jin H.M."/>
        </authorList>
    </citation>
    <scope>NUCLEOTIDE SEQUENCE [LARGE SCALE GENOMIC DNA]</scope>
    <source>
        <strain evidence="6">MJ3</strain>
    </source>
</reference>
<accession>K2GEP7</accession>
<gene>
    <name evidence="3" type="ORF">AAV35_006500</name>
    <name evidence="4" type="ORF">MJ3_01927</name>
</gene>
<dbReference type="Proteomes" id="UP000011746">
    <property type="component" value="Unassembled WGS sequence"/>
</dbReference>
<comment type="similarity">
    <text evidence="1">Belongs to the RelE toxin family.</text>
</comment>
<reference evidence="4 5" key="1">
    <citation type="journal article" date="2012" name="J. Bacteriol.">
        <title>Draft Genome Sequence of Salimicrobium sp. Strain MJ3, Isolated from Myulchi-Jeot, Korean Fermented Seafood.</title>
        <authorList>
            <person name="Lee S.H."/>
            <person name="Jung J.Y."/>
            <person name="Jeon C.O."/>
        </authorList>
    </citation>
    <scope>NUCLEOTIDE SEQUENCE [LARGE SCALE GENOMIC DNA]</scope>
    <source>
        <strain evidence="4 5">MJ3</strain>
    </source>
</reference>
<sequence length="88" mass="10446">MSYQVVYTKKAIKSLKKVDKAQQRLIIAWIEKHLINAKDPRALGKALKEDLKAYWRYRVGDYRILADINDNEIKIIVFNIGHRKDIYE</sequence>
<dbReference type="STRING" id="1230341.AAV35_006500"/>
<dbReference type="eggNOG" id="COG2026">
    <property type="taxonomic scope" value="Bacteria"/>
</dbReference>
<dbReference type="EMBL" id="CP011361">
    <property type="protein sequence ID" value="AKG04471.1"/>
    <property type="molecule type" value="Genomic_DNA"/>
</dbReference>
<proteinExistence type="inferred from homology"/>
<dbReference type="Proteomes" id="UP000092654">
    <property type="component" value="Chromosome"/>
</dbReference>
<evidence type="ECO:0000313" key="3">
    <source>
        <dbReference type="EMBL" id="AKG04471.1"/>
    </source>
</evidence>